<evidence type="ECO:0000313" key="3">
    <source>
        <dbReference type="Proteomes" id="UP001498421"/>
    </source>
</evidence>
<name>A0ABR1I9R3_9HYPO</name>
<protein>
    <submittedName>
        <fullName evidence="2">Uncharacterized protein</fullName>
    </submittedName>
</protein>
<dbReference type="EMBL" id="JAZAVK010000026">
    <property type="protein sequence ID" value="KAK7429740.1"/>
    <property type="molecule type" value="Genomic_DNA"/>
</dbReference>
<organism evidence="2 3">
    <name type="scientific">Neonectria magnoliae</name>
    <dbReference type="NCBI Taxonomy" id="2732573"/>
    <lineage>
        <taxon>Eukaryota</taxon>
        <taxon>Fungi</taxon>
        <taxon>Dikarya</taxon>
        <taxon>Ascomycota</taxon>
        <taxon>Pezizomycotina</taxon>
        <taxon>Sordariomycetes</taxon>
        <taxon>Hypocreomycetidae</taxon>
        <taxon>Hypocreales</taxon>
        <taxon>Nectriaceae</taxon>
        <taxon>Neonectria</taxon>
    </lineage>
</organism>
<evidence type="ECO:0000256" key="1">
    <source>
        <dbReference type="SAM" id="MobiDB-lite"/>
    </source>
</evidence>
<gene>
    <name evidence="2" type="ORF">QQZ08_003766</name>
</gene>
<comment type="caution">
    <text evidence="2">The sequence shown here is derived from an EMBL/GenBank/DDBJ whole genome shotgun (WGS) entry which is preliminary data.</text>
</comment>
<dbReference type="Proteomes" id="UP001498421">
    <property type="component" value="Unassembled WGS sequence"/>
</dbReference>
<keyword evidence="3" id="KW-1185">Reference proteome</keyword>
<reference evidence="2 3" key="1">
    <citation type="journal article" date="2025" name="Microbiol. Resour. Announc.">
        <title>Draft genome sequences for Neonectria magnoliae and Neonectria punicea, canker pathogens of Liriodendron tulipifera and Acer saccharum in West Virginia.</title>
        <authorList>
            <person name="Petronek H.M."/>
            <person name="Kasson M.T."/>
            <person name="Metheny A.M."/>
            <person name="Stauder C.M."/>
            <person name="Lovett B."/>
            <person name="Lynch S.C."/>
            <person name="Garnas J.R."/>
            <person name="Kasson L.R."/>
            <person name="Stajich J.E."/>
        </authorList>
    </citation>
    <scope>NUCLEOTIDE SEQUENCE [LARGE SCALE GENOMIC DNA]</scope>
    <source>
        <strain evidence="2 3">NRRL 64651</strain>
    </source>
</reference>
<feature type="compositionally biased region" description="Acidic residues" evidence="1">
    <location>
        <begin position="376"/>
        <end position="386"/>
    </location>
</feature>
<evidence type="ECO:0000313" key="2">
    <source>
        <dbReference type="EMBL" id="KAK7429740.1"/>
    </source>
</evidence>
<proteinExistence type="predicted"/>
<sequence length="424" mass="46897">MNTSAEQPAERLDLSRHASAASLRASQALLPETLQLPNPALGPEPSAPKRHINDSDDGDSDRPRVKRARLTRKNLEFFDKMTNSGPGSGTSVSSTSPLFATLSMENGILTPYQSKPPTNLDQILERHARSTVRAPITRPRHQDYIRRVEHAPNEATMVFETAEMLLKRYTVKGYHRVMDLAFVGFPKDVGFNNGLSSPQPDFLEGVLMEEFNPFPVRTHISGAVVHHHGLKSVALPHIAGEWKGPGKNMVEAALQSAYDGAALVYARNKALAYLNRSDPLGHAEITTFTTDGTMINHYAHYAAPSENNMLEYHQFLYARTDLLESPESYTKGRRGLHNAQEHAKKQSFALMKQLKSHWNRHSGGLPPIAGAPAETNTDEEEDDGETPPDTPVPAGGSRIGKRFLLRASLRHPPQEKAQVSFSRN</sequence>
<accession>A0ABR1I9R3</accession>
<feature type="region of interest" description="Disordered" evidence="1">
    <location>
        <begin position="25"/>
        <end position="72"/>
    </location>
</feature>
<feature type="region of interest" description="Disordered" evidence="1">
    <location>
        <begin position="359"/>
        <end position="402"/>
    </location>
</feature>